<gene>
    <name evidence="8" type="primary">EPB41L2</name>
</gene>
<evidence type="ECO:0000256" key="1">
    <source>
        <dbReference type="ARBA" id="ARBA00004245"/>
    </source>
</evidence>
<dbReference type="InterPro" id="IPR018980">
    <property type="entry name" value="FERM_PH-like_C"/>
</dbReference>
<evidence type="ECO:0000256" key="6">
    <source>
        <dbReference type="SAM" id="MobiDB-lite"/>
    </source>
</evidence>
<dbReference type="Bgee" id="ENSACLG00000007019">
    <property type="expression patterns" value="Expressed in camera-type eye and 8 other cell types or tissues"/>
</dbReference>
<dbReference type="PANTHER" id="PTHR23280:SF20">
    <property type="entry name" value="BAND 4.1-LIKE PROTEIN 3"/>
    <property type="match status" value="1"/>
</dbReference>
<dbReference type="SMART" id="SM01196">
    <property type="entry name" value="FERM_C"/>
    <property type="match status" value="1"/>
</dbReference>
<dbReference type="GO" id="GO:0005856">
    <property type="term" value="C:cytoskeleton"/>
    <property type="evidence" value="ECO:0007669"/>
    <property type="project" value="UniProtKB-SubCell"/>
</dbReference>
<comment type="subcellular location">
    <subcellularLocation>
        <location evidence="1">Cytoplasm</location>
        <location evidence="1">Cytoskeleton</location>
    </subcellularLocation>
</comment>
<dbReference type="Pfam" id="PF09379">
    <property type="entry name" value="FERM_N"/>
    <property type="match status" value="1"/>
</dbReference>
<keyword evidence="5" id="KW-0206">Cytoskeleton</keyword>
<dbReference type="FunFam" id="1.20.80.10:FF:000001">
    <property type="entry name" value="Erythrocyte membrane protein band 4.1"/>
    <property type="match status" value="1"/>
</dbReference>
<dbReference type="SUPFAM" id="SSF54236">
    <property type="entry name" value="Ubiquitin-like"/>
    <property type="match status" value="1"/>
</dbReference>
<dbReference type="Pfam" id="PF05902">
    <property type="entry name" value="4_1_CTD"/>
    <property type="match status" value="1"/>
</dbReference>
<dbReference type="Gene3D" id="3.10.20.90">
    <property type="entry name" value="Phosphatidylinositol 3-kinase Catalytic Subunit, Chain A, domain 1"/>
    <property type="match status" value="1"/>
</dbReference>
<keyword evidence="2" id="KW-0963">Cytoplasm</keyword>
<proteinExistence type="predicted"/>
<keyword evidence="9" id="KW-1185">Reference proteome</keyword>
<evidence type="ECO:0000313" key="8">
    <source>
        <dbReference type="Ensembl" id="ENSACLP00000010329.2"/>
    </source>
</evidence>
<keyword evidence="3" id="KW-0597">Phosphoprotein</keyword>
<dbReference type="InterPro" id="IPR019749">
    <property type="entry name" value="Band_41_domain"/>
</dbReference>
<feature type="compositionally biased region" description="Acidic residues" evidence="6">
    <location>
        <begin position="84"/>
        <end position="99"/>
    </location>
</feature>
<dbReference type="SMART" id="SM01195">
    <property type="entry name" value="FA"/>
    <property type="match status" value="1"/>
</dbReference>
<reference evidence="8" key="4">
    <citation type="submission" date="2025-09" db="UniProtKB">
        <authorList>
            <consortium name="Ensembl"/>
        </authorList>
    </citation>
    <scope>IDENTIFICATION</scope>
</reference>
<dbReference type="SMART" id="SM00295">
    <property type="entry name" value="B41"/>
    <property type="match status" value="1"/>
</dbReference>
<evidence type="ECO:0000313" key="9">
    <source>
        <dbReference type="Proteomes" id="UP000265100"/>
    </source>
</evidence>
<evidence type="ECO:0000256" key="3">
    <source>
        <dbReference type="ARBA" id="ARBA00022553"/>
    </source>
</evidence>
<dbReference type="CDD" id="cd17106">
    <property type="entry name" value="FERM_F1_EPB41L"/>
    <property type="match status" value="1"/>
</dbReference>
<feature type="compositionally biased region" description="Basic and acidic residues" evidence="6">
    <location>
        <begin position="699"/>
        <end position="729"/>
    </location>
</feature>
<dbReference type="FunFam" id="2.30.29.30:FF:000001">
    <property type="entry name" value="Erythrocyte membrane protein band 4.1"/>
    <property type="match status" value="1"/>
</dbReference>
<dbReference type="InterPro" id="IPR014352">
    <property type="entry name" value="FERM/acyl-CoA-bd_prot_sf"/>
</dbReference>
<dbReference type="PIRSF" id="PIRSF002304">
    <property type="entry name" value="Membrane_skeletal_4_1"/>
    <property type="match status" value="1"/>
</dbReference>
<dbReference type="GO" id="GO:0031032">
    <property type="term" value="P:actomyosin structure organization"/>
    <property type="evidence" value="ECO:0007669"/>
    <property type="project" value="TreeGrafter"/>
</dbReference>
<dbReference type="InterPro" id="IPR019747">
    <property type="entry name" value="FERM_CS"/>
</dbReference>
<feature type="compositionally biased region" description="Basic and acidic residues" evidence="6">
    <location>
        <begin position="40"/>
        <end position="58"/>
    </location>
</feature>
<feature type="region of interest" description="Disordered" evidence="6">
    <location>
        <begin position="1"/>
        <end position="186"/>
    </location>
</feature>
<dbReference type="Pfam" id="PF08736">
    <property type="entry name" value="FA"/>
    <property type="match status" value="1"/>
</dbReference>
<dbReference type="Pfam" id="PF00373">
    <property type="entry name" value="FERM_M"/>
    <property type="match status" value="1"/>
</dbReference>
<feature type="compositionally biased region" description="Low complexity" evidence="6">
    <location>
        <begin position="597"/>
        <end position="606"/>
    </location>
</feature>
<evidence type="ECO:0000256" key="5">
    <source>
        <dbReference type="ARBA" id="ARBA00023212"/>
    </source>
</evidence>
<evidence type="ECO:0000259" key="7">
    <source>
        <dbReference type="PROSITE" id="PS50057"/>
    </source>
</evidence>
<dbReference type="AlphaFoldDB" id="A0A3P8P011"/>
<dbReference type="InterPro" id="IPR035963">
    <property type="entry name" value="FERM_2"/>
</dbReference>
<dbReference type="InterPro" id="IPR018979">
    <property type="entry name" value="FERM_N"/>
</dbReference>
<dbReference type="GeneTree" id="ENSGT00940000155617"/>
<dbReference type="RefSeq" id="XP_026049633.1">
    <property type="nucleotide sequence ID" value="XM_026193848.1"/>
</dbReference>
<dbReference type="InterPro" id="IPR000299">
    <property type="entry name" value="FERM_domain"/>
</dbReference>
<feature type="region of interest" description="Disordered" evidence="6">
    <location>
        <begin position="549"/>
        <end position="569"/>
    </location>
</feature>
<feature type="region of interest" description="Disordered" evidence="6">
    <location>
        <begin position="597"/>
        <end position="752"/>
    </location>
</feature>
<evidence type="ECO:0000256" key="4">
    <source>
        <dbReference type="ARBA" id="ARBA00023203"/>
    </source>
</evidence>
<feature type="domain" description="FERM" evidence="7">
    <location>
        <begin position="204"/>
        <end position="486"/>
    </location>
</feature>
<accession>A0A3P8P011</accession>
<dbReference type="SUPFAM" id="SSF47031">
    <property type="entry name" value="Second domain of FERM"/>
    <property type="match status" value="1"/>
</dbReference>
<feature type="compositionally biased region" description="Basic and acidic residues" evidence="6">
    <location>
        <begin position="114"/>
        <end position="128"/>
    </location>
</feature>
<dbReference type="GeneID" id="113037127"/>
<dbReference type="InterPro" id="IPR000798">
    <property type="entry name" value="Ez/rad/moesin-like"/>
</dbReference>
<protein>
    <recommendedName>
        <fullName evidence="7">FERM domain-containing protein</fullName>
    </recommendedName>
</protein>
<dbReference type="CDD" id="cd14473">
    <property type="entry name" value="FERM_B-lobe"/>
    <property type="match status" value="1"/>
</dbReference>
<keyword evidence="4" id="KW-0009">Actin-binding</keyword>
<dbReference type="PRINTS" id="PR00661">
    <property type="entry name" value="ERMFAMILY"/>
</dbReference>
<reference evidence="9" key="2">
    <citation type="submission" date="2023-03" db="EMBL/GenBank/DDBJ databases">
        <authorList>
            <consortium name="Wellcome Sanger Institute Data Sharing"/>
        </authorList>
    </citation>
    <scope>NUCLEOTIDE SEQUENCE [LARGE SCALE GENOMIC DNA]</scope>
</reference>
<dbReference type="PRINTS" id="PR00935">
    <property type="entry name" value="BAND41"/>
</dbReference>
<dbReference type="InterPro" id="IPR029071">
    <property type="entry name" value="Ubiquitin-like_domsf"/>
</dbReference>
<dbReference type="SUPFAM" id="SSF50729">
    <property type="entry name" value="PH domain-like"/>
    <property type="match status" value="1"/>
</dbReference>
<organism evidence="8 9">
    <name type="scientific">Astatotilapia calliptera</name>
    <name type="common">Eastern happy</name>
    <name type="synonym">Chromis callipterus</name>
    <dbReference type="NCBI Taxonomy" id="8154"/>
    <lineage>
        <taxon>Eukaryota</taxon>
        <taxon>Metazoa</taxon>
        <taxon>Chordata</taxon>
        <taxon>Craniata</taxon>
        <taxon>Vertebrata</taxon>
        <taxon>Euteleostomi</taxon>
        <taxon>Actinopterygii</taxon>
        <taxon>Neopterygii</taxon>
        <taxon>Teleostei</taxon>
        <taxon>Neoteleostei</taxon>
        <taxon>Acanthomorphata</taxon>
        <taxon>Ovalentaria</taxon>
        <taxon>Cichlomorphae</taxon>
        <taxon>Cichliformes</taxon>
        <taxon>Cichlidae</taxon>
        <taxon>African cichlids</taxon>
        <taxon>Pseudocrenilabrinae</taxon>
        <taxon>Haplochromini</taxon>
        <taxon>Astatotilapia</taxon>
    </lineage>
</organism>
<dbReference type="GO" id="GO:0005886">
    <property type="term" value="C:plasma membrane"/>
    <property type="evidence" value="ECO:0007669"/>
    <property type="project" value="TreeGrafter"/>
</dbReference>
<dbReference type="GO" id="GO:0005198">
    <property type="term" value="F:structural molecule activity"/>
    <property type="evidence" value="ECO:0007669"/>
    <property type="project" value="InterPro"/>
</dbReference>
<dbReference type="PROSITE" id="PS50057">
    <property type="entry name" value="FERM_3"/>
    <property type="match status" value="1"/>
</dbReference>
<feature type="compositionally biased region" description="Acidic residues" evidence="6">
    <location>
        <begin position="662"/>
        <end position="672"/>
    </location>
</feature>
<dbReference type="Proteomes" id="UP000265100">
    <property type="component" value="Chromosome 15"/>
</dbReference>
<feature type="compositionally biased region" description="Basic and acidic residues" evidence="6">
    <location>
        <begin position="624"/>
        <end position="633"/>
    </location>
</feature>
<evidence type="ECO:0000256" key="2">
    <source>
        <dbReference type="ARBA" id="ARBA00022490"/>
    </source>
</evidence>
<dbReference type="InterPro" id="IPR014847">
    <property type="entry name" value="FA"/>
</dbReference>
<dbReference type="GO" id="GO:0003779">
    <property type="term" value="F:actin binding"/>
    <property type="evidence" value="ECO:0007669"/>
    <property type="project" value="UniProtKB-KW"/>
</dbReference>
<dbReference type="PANTHER" id="PTHR23280">
    <property type="entry name" value="4.1 G PROTEIN"/>
    <property type="match status" value="1"/>
</dbReference>
<feature type="compositionally biased region" description="Basic and acidic residues" evidence="6">
    <location>
        <begin position="137"/>
        <end position="159"/>
    </location>
</feature>
<reference evidence="8 9" key="1">
    <citation type="submission" date="2018-05" db="EMBL/GenBank/DDBJ databases">
        <authorList>
            <person name="Datahose"/>
        </authorList>
    </citation>
    <scope>NUCLEOTIDE SEQUENCE</scope>
</reference>
<dbReference type="PROSITE" id="PS00660">
    <property type="entry name" value="FERM_1"/>
    <property type="match status" value="1"/>
</dbReference>
<name>A0A3P8P011_ASTCA</name>
<dbReference type="Gene3D" id="2.30.29.30">
    <property type="entry name" value="Pleckstrin-homology domain (PH domain)/Phosphotyrosine-binding domain (PTB)"/>
    <property type="match status" value="1"/>
</dbReference>
<dbReference type="InterPro" id="IPR008379">
    <property type="entry name" value="Band_4.1_C"/>
</dbReference>
<reference evidence="8" key="3">
    <citation type="submission" date="2025-08" db="UniProtKB">
        <authorList>
            <consortium name="Ensembl"/>
        </authorList>
    </citation>
    <scope>IDENTIFICATION</scope>
</reference>
<dbReference type="InterPro" id="IPR019748">
    <property type="entry name" value="FERM_central"/>
</dbReference>
<dbReference type="FunFam" id="3.10.20.90:FF:000002">
    <property type="entry name" value="Erythrocyte protein band 4.1-like 3"/>
    <property type="match status" value="1"/>
</dbReference>
<dbReference type="Pfam" id="PF09380">
    <property type="entry name" value="FERM_C"/>
    <property type="match status" value="1"/>
</dbReference>
<sequence>MTTEAGSETEVKEKAEESAAEPDQSEKATEDSQEVANAEVEEKERAKVKEKEGKEGKGISRYLPTWLKKQKSQSQTSPTKEDPPTEEPVSEVTQEEEGPTPEVNGHAEEVEEKEEVKSEQVKEKEAETHSNASADTEPAKEEKVEESAEKSPEETKETTEGEGAEEETKEKEGAVEAEGEAGEGQTSIFQSPLRLVRKNKMKLVVCHVTLLDGTDFTCEVEKRAKGQYLFFKVCEHLNLLEKDYFGLTYKDNHDQKCWLDPTKEIKRQIRSNNWQFAFNVKFYPPDPSLLTEDITRYLLCLQLREDVASGRLPCSFVTHALLGSYTLQAEIGDYEPDQPRPLDFISQLTFAPNQNKEMEEKILELYKSHRGMTPAQADTQFLESAKKLSMYGVDLHHAKDSEGVDIMLGVCANGLLVYKDRLRINRFAWPKILKISYKRNNFYIKIRPGETEQFESTVGFKLENHRAAKRLWKVCVENHSFFRLNAPEPPTKARFLTLGSKFRYSGRTQAQTRMASSLIDRPAPSFERTSSKRISRSLDGAPMISITEAGRESAENGREPHLELHSDSKTTEVEIEETVVIQEISRAPKPGLVTVAASTPAAPSAEQEMREQEVEVQEEAVVVEEAKPRKEESISSESESEEEAEYHPYLPVSISHTQIPEEKEEEEEQEKQEEDKMPELQVLASDASSLPAEVIQPAEETRREEVESKKEDDTETEKTTNAEEEKEVERETEESTDDPMVTPDEAPNGLTLPEEGVTVMDARAEEEEEPKMNGEPSLTEAEPLPQVICCSEPPVVKTEMVTISDTFAAQKTEIATKEVPIVHTETKTITYEAAQLDGNGDGEPGVLMTAQTITSESLCTTTTTHITKTLKGGLSETRIEKRIVITGDCDIDHDQALAQAIKEAKEQHPDMSVTRVVVHKETELAEED</sequence>
<dbReference type="CDD" id="cd13184">
    <property type="entry name" value="FERM_C_4_1_family"/>
    <property type="match status" value="1"/>
</dbReference>
<dbReference type="Ensembl" id="ENSACLT00000010578.2">
    <property type="protein sequence ID" value="ENSACLP00000010329.2"/>
    <property type="gene ID" value="ENSACLG00000007019.2"/>
</dbReference>
<dbReference type="PROSITE" id="PS00661">
    <property type="entry name" value="FERM_2"/>
    <property type="match status" value="1"/>
</dbReference>
<dbReference type="Gene3D" id="1.20.80.10">
    <property type="match status" value="1"/>
</dbReference>
<dbReference type="InterPro" id="IPR011993">
    <property type="entry name" value="PH-like_dom_sf"/>
</dbReference>